<protein>
    <submittedName>
        <fullName evidence="3">Uncharacterized protein</fullName>
    </submittedName>
</protein>
<sequence>MAFISSDISQGVRFRSESAQVLGIAHHQLYTHPRRTLLDAQSVELVPAEPNKQHASGVGNVLWISDIHIDPYYGDIGTVPNCTHDTKYGGKGCDTPWRLFTSLVESASENVPQPDFILTTGDYIRHWPEVMPDPENEEYEVLSRIVTTLENTFPNAHKVYPYQLLEWNPKP</sequence>
<name>A0A0L0FB65_9EUKA</name>
<dbReference type="RefSeq" id="XP_014147881.1">
    <property type="nucleotide sequence ID" value="XM_014292406.1"/>
</dbReference>
<evidence type="ECO:0000313" key="3">
    <source>
        <dbReference type="EMBL" id="KNC73979.1"/>
    </source>
</evidence>
<evidence type="ECO:0000313" key="4">
    <source>
        <dbReference type="Proteomes" id="UP000054560"/>
    </source>
</evidence>
<evidence type="ECO:0000256" key="1">
    <source>
        <dbReference type="ARBA" id="ARBA00022801"/>
    </source>
</evidence>
<dbReference type="SUPFAM" id="SSF56300">
    <property type="entry name" value="Metallo-dependent phosphatases"/>
    <property type="match status" value="1"/>
</dbReference>
<organism evidence="3 4">
    <name type="scientific">Sphaeroforma arctica JP610</name>
    <dbReference type="NCBI Taxonomy" id="667725"/>
    <lineage>
        <taxon>Eukaryota</taxon>
        <taxon>Ichthyosporea</taxon>
        <taxon>Ichthyophonida</taxon>
        <taxon>Sphaeroforma</taxon>
    </lineage>
</organism>
<accession>A0A0L0FB65</accession>
<proteinExistence type="predicted"/>
<reference evidence="3 4" key="1">
    <citation type="submission" date="2011-02" db="EMBL/GenBank/DDBJ databases">
        <title>The Genome Sequence of Sphaeroforma arctica JP610.</title>
        <authorList>
            <consortium name="The Broad Institute Genome Sequencing Platform"/>
            <person name="Russ C."/>
            <person name="Cuomo C."/>
            <person name="Young S.K."/>
            <person name="Zeng Q."/>
            <person name="Gargeya S."/>
            <person name="Alvarado L."/>
            <person name="Berlin A."/>
            <person name="Chapman S.B."/>
            <person name="Chen Z."/>
            <person name="Freedman E."/>
            <person name="Gellesch M."/>
            <person name="Goldberg J."/>
            <person name="Griggs A."/>
            <person name="Gujja S."/>
            <person name="Heilman E."/>
            <person name="Heiman D."/>
            <person name="Howarth C."/>
            <person name="Mehta T."/>
            <person name="Neiman D."/>
            <person name="Pearson M."/>
            <person name="Roberts A."/>
            <person name="Saif S."/>
            <person name="Shea T."/>
            <person name="Shenoy N."/>
            <person name="Sisk P."/>
            <person name="Stolte C."/>
            <person name="Sykes S."/>
            <person name="White J."/>
            <person name="Yandava C."/>
            <person name="Burger G."/>
            <person name="Gray M.W."/>
            <person name="Holland P.W.H."/>
            <person name="King N."/>
            <person name="Lang F.B.F."/>
            <person name="Roger A.J."/>
            <person name="Ruiz-Trillo I."/>
            <person name="Haas B."/>
            <person name="Nusbaum C."/>
            <person name="Birren B."/>
        </authorList>
    </citation>
    <scope>NUCLEOTIDE SEQUENCE [LARGE SCALE GENOMIC DNA]</scope>
    <source>
        <strain evidence="3 4">JP610</strain>
    </source>
</reference>
<gene>
    <name evidence="3" type="ORF">SARC_13463</name>
</gene>
<keyword evidence="2" id="KW-0325">Glycoprotein</keyword>
<dbReference type="PANTHER" id="PTHR10340:SF57">
    <property type="entry name" value="METALLOPHOS DOMAIN-CONTAINING PROTEIN"/>
    <property type="match status" value="1"/>
</dbReference>
<dbReference type="Proteomes" id="UP000054560">
    <property type="component" value="Unassembled WGS sequence"/>
</dbReference>
<dbReference type="GO" id="GO:0016787">
    <property type="term" value="F:hydrolase activity"/>
    <property type="evidence" value="ECO:0007669"/>
    <property type="project" value="UniProtKB-KW"/>
</dbReference>
<dbReference type="AlphaFoldDB" id="A0A0L0FB65"/>
<dbReference type="PANTHER" id="PTHR10340">
    <property type="entry name" value="SPHINGOMYELIN PHOSPHODIESTERASE"/>
    <property type="match status" value="1"/>
</dbReference>
<dbReference type="InterPro" id="IPR029052">
    <property type="entry name" value="Metallo-depent_PP-like"/>
</dbReference>
<dbReference type="EMBL" id="KQ244913">
    <property type="protein sequence ID" value="KNC73979.1"/>
    <property type="molecule type" value="Genomic_DNA"/>
</dbReference>
<dbReference type="OrthoDB" id="348678at2759"/>
<keyword evidence="1" id="KW-0378">Hydrolase</keyword>
<evidence type="ECO:0000256" key="2">
    <source>
        <dbReference type="ARBA" id="ARBA00023180"/>
    </source>
</evidence>
<dbReference type="GeneID" id="25913967"/>
<keyword evidence="4" id="KW-1185">Reference proteome</keyword>